<accession>A0A382R801</accession>
<evidence type="ECO:0000313" key="1">
    <source>
        <dbReference type="EMBL" id="SVC93277.1"/>
    </source>
</evidence>
<feature type="non-terminal residue" evidence="1">
    <location>
        <position position="35"/>
    </location>
</feature>
<name>A0A382R801_9ZZZZ</name>
<organism evidence="1">
    <name type="scientific">marine metagenome</name>
    <dbReference type="NCBI Taxonomy" id="408172"/>
    <lineage>
        <taxon>unclassified sequences</taxon>
        <taxon>metagenomes</taxon>
        <taxon>ecological metagenomes</taxon>
    </lineage>
</organism>
<gene>
    <name evidence="1" type="ORF">METZ01_LOCUS346131</name>
</gene>
<dbReference type="AlphaFoldDB" id="A0A382R801"/>
<protein>
    <submittedName>
        <fullName evidence="1">Uncharacterized protein</fullName>
    </submittedName>
</protein>
<sequence length="35" mass="4009">MWGGQYLIANEEGKARTNVVRLYCLVNLPQNTQLD</sequence>
<reference evidence="1" key="1">
    <citation type="submission" date="2018-05" db="EMBL/GenBank/DDBJ databases">
        <authorList>
            <person name="Lanie J.A."/>
            <person name="Ng W.-L."/>
            <person name="Kazmierczak K.M."/>
            <person name="Andrzejewski T.M."/>
            <person name="Davidsen T.M."/>
            <person name="Wayne K.J."/>
            <person name="Tettelin H."/>
            <person name="Glass J.I."/>
            <person name="Rusch D."/>
            <person name="Podicherti R."/>
            <person name="Tsui H.-C.T."/>
            <person name="Winkler M.E."/>
        </authorList>
    </citation>
    <scope>NUCLEOTIDE SEQUENCE</scope>
</reference>
<dbReference type="EMBL" id="UINC01119450">
    <property type="protein sequence ID" value="SVC93277.1"/>
    <property type="molecule type" value="Genomic_DNA"/>
</dbReference>
<proteinExistence type="predicted"/>
<feature type="non-terminal residue" evidence="1">
    <location>
        <position position="1"/>
    </location>
</feature>